<dbReference type="Proteomes" id="UP000436858">
    <property type="component" value="Unassembled WGS sequence"/>
</dbReference>
<dbReference type="EMBL" id="AP022660">
    <property type="protein sequence ID" value="BCA50033.1"/>
    <property type="molecule type" value="Genomic_DNA"/>
</dbReference>
<dbReference type="Proteomes" id="UP001200544">
    <property type="component" value="Unassembled WGS sequence"/>
</dbReference>
<dbReference type="EMBL" id="JAQNVG010000001">
    <property type="protein sequence ID" value="MDC2234192.1"/>
    <property type="molecule type" value="Genomic_DNA"/>
</dbReference>
<evidence type="ECO:0000313" key="7">
    <source>
        <dbReference type="EMBL" id="KAB4472682.1"/>
    </source>
</evidence>
<evidence type="ECO:0000313" key="18">
    <source>
        <dbReference type="Proteomes" id="UP000284785"/>
    </source>
</evidence>
<dbReference type="EMBL" id="CP083681">
    <property type="protein sequence ID" value="UYU72533.1"/>
    <property type="molecule type" value="Genomic_DNA"/>
</dbReference>
<dbReference type="AlphaFoldDB" id="A0A0P0F5R6"/>
<reference evidence="10" key="7">
    <citation type="submission" date="2022-10" db="EMBL/GenBank/DDBJ databases">
        <title>Human gut microbiome strain richness.</title>
        <authorList>
            <person name="Chen-Liaw A."/>
        </authorList>
    </citation>
    <scope>NUCLEOTIDE SEQUENCE</scope>
    <source>
        <strain evidence="10">1001283st1_A3_1001283B150304_161114</strain>
    </source>
</reference>
<accession>A0A0P0F5R6</accession>
<evidence type="ECO:0000313" key="11">
    <source>
        <dbReference type="EMBL" id="RHD89165.1"/>
    </source>
</evidence>
<dbReference type="Proteomes" id="UP000500882">
    <property type="component" value="Chromosome"/>
</dbReference>
<evidence type="ECO:0000313" key="17">
    <source>
        <dbReference type="Proteomes" id="UP000283616"/>
    </source>
</evidence>
<dbReference type="EMBL" id="WCRW01000002">
    <property type="protein sequence ID" value="KAB4458239.1"/>
    <property type="molecule type" value="Genomic_DNA"/>
</dbReference>
<evidence type="ECO:0000313" key="15">
    <source>
        <dbReference type="EMBL" id="UYU93286.1"/>
    </source>
</evidence>
<name>A0A0P0F5R6_BACT4</name>
<evidence type="ECO:0000313" key="4">
    <source>
        <dbReference type="EMBL" id="KAB4316095.1"/>
    </source>
</evidence>
<evidence type="ECO:0000313" key="20">
    <source>
        <dbReference type="Proteomes" id="UP000436858"/>
    </source>
</evidence>
<dbReference type="PATRIC" id="fig|818.23.peg.2754"/>
<reference evidence="2 24" key="4">
    <citation type="submission" date="2020-02" db="EMBL/GenBank/DDBJ databases">
        <title>Whole-genome sequencing and comparative analysis of the genomes of Bacteroides thetaiotaomicron and Escherichia coli isolated from a healthy resident in Vietnam.</title>
        <authorList>
            <person name="Mohsin M."/>
            <person name="Tanaka K."/>
            <person name="Kawahara R."/>
            <person name="Kondo S."/>
            <person name="Noguchi H."/>
            <person name="Motooka D."/>
            <person name="Nakamura S."/>
            <person name="Khong D.T."/>
            <person name="Nguyen T.N."/>
            <person name="Tran H.T."/>
            <person name="Yamamoto Y."/>
        </authorList>
    </citation>
    <scope>NUCLEOTIDE SEQUENCE [LARGE SCALE GENOMIC DNA]</scope>
    <source>
        <strain evidence="2 24">F9-2</strain>
    </source>
</reference>
<evidence type="ECO:0000313" key="5">
    <source>
        <dbReference type="EMBL" id="KAB4452531.1"/>
    </source>
</evidence>
<organism evidence="11 18">
    <name type="scientific">Bacteroides thetaiotaomicron</name>
    <dbReference type="NCBI Taxonomy" id="818"/>
    <lineage>
        <taxon>Bacteria</taxon>
        <taxon>Pseudomonadati</taxon>
        <taxon>Bacteroidota</taxon>
        <taxon>Bacteroidia</taxon>
        <taxon>Bacteroidales</taxon>
        <taxon>Bacteroidaceae</taxon>
        <taxon>Bacteroides</taxon>
    </lineage>
</organism>
<dbReference type="EMBL" id="CP083680">
    <property type="protein sequence ID" value="UYU65449.1"/>
    <property type="molecule type" value="Genomic_DNA"/>
</dbReference>
<evidence type="ECO:0000313" key="9">
    <source>
        <dbReference type="EMBL" id="MCE9237470.1"/>
    </source>
</evidence>
<feature type="domain" description="HTH cro/C1-type" evidence="1">
    <location>
        <begin position="27"/>
        <end position="67"/>
    </location>
</feature>
<dbReference type="Proteomes" id="UP000488521">
    <property type="component" value="Unassembled WGS sequence"/>
</dbReference>
<protein>
    <submittedName>
        <fullName evidence="10">Helix-turn-helix domain-containing protein</fullName>
    </submittedName>
</protein>
<gene>
    <name evidence="2" type="ORF">BatF92_19750</name>
    <name evidence="12" type="ORF">DW011_22030</name>
    <name evidence="11" type="ORF">DW780_07350</name>
    <name evidence="3" type="ORF">ERS852511_00663</name>
    <name evidence="7" type="ORF">GAN59_14435</name>
    <name evidence="6" type="ORF">GAN75_04040</name>
    <name evidence="8" type="ORF">GAN91_04285</name>
    <name evidence="5" type="ORF">GAN93_10465</name>
    <name evidence="4" type="ORF">GAO51_01065</name>
    <name evidence="9" type="ORF">K0H07_09940</name>
    <name evidence="14" type="ORF">KQP59_05345</name>
    <name evidence="13" type="ORF">KQP68_17975</name>
    <name evidence="15" type="ORF">KQP74_11735</name>
    <name evidence="10" type="ORF">PO127_00335</name>
</gene>
<reference evidence="3 16" key="1">
    <citation type="submission" date="2015-09" db="EMBL/GenBank/DDBJ databases">
        <authorList>
            <consortium name="Pathogen Informatics"/>
        </authorList>
    </citation>
    <scope>NUCLEOTIDE SEQUENCE [LARGE SCALE GENOMIC DNA]</scope>
    <source>
        <strain evidence="3 16">2789STDY5834899</strain>
    </source>
</reference>
<sequence length="319" mass="37171">MKNGIVNELITAMKERIPKGQNLANSLADILYMGKEAVYRRLRGEVAFTIDEVALLSKKLGISIDQIIGNHLSNRVTFDMNLLHSPNTLESYYEIISRYQQIFDYVKGDDTTEVYTASNLLPFTLYSSYEYMSKFRLCRWIYQNGQMKTPNSLAEMQVEDRIVKAHNKLSESVKQCRKTYFIWDSNIFLSFVKEIKYFASLNLITEDDVAHLKDELYQLLSVMETLSVKGEFSEGRKVSFYLSNIDFEATYTYIEKQDYQVSLLRVYSINSMDSQSPQICQIQRNWIQSLKRHSTLISESGEAQRIEFLQKQRTVIDTL</sequence>
<reference evidence="17 18" key="2">
    <citation type="submission" date="2018-08" db="EMBL/GenBank/DDBJ databases">
        <title>A genome reference for cultivated species of the human gut microbiota.</title>
        <authorList>
            <person name="Zou Y."/>
            <person name="Xue W."/>
            <person name="Luo G."/>
        </authorList>
    </citation>
    <scope>NUCLEOTIDE SEQUENCE [LARGE SCALE GENOMIC DNA]</scope>
    <source>
        <strain evidence="12 17">AF37-12</strain>
        <strain evidence="11 18">AM30-26</strain>
    </source>
</reference>
<dbReference type="InterPro" id="IPR001387">
    <property type="entry name" value="Cro/C1-type_HTH"/>
</dbReference>
<evidence type="ECO:0000313" key="21">
    <source>
        <dbReference type="Proteomes" id="UP000440614"/>
    </source>
</evidence>
<dbReference type="PROSITE" id="PS50943">
    <property type="entry name" value="HTH_CROC1"/>
    <property type="match status" value="1"/>
</dbReference>
<evidence type="ECO:0000313" key="22">
    <source>
        <dbReference type="Proteomes" id="UP000460317"/>
    </source>
</evidence>
<dbReference type="Proteomes" id="UP001217776">
    <property type="component" value="Unassembled WGS sequence"/>
</dbReference>
<dbReference type="EMBL" id="QSJP01000005">
    <property type="protein sequence ID" value="RHD89165.1"/>
    <property type="molecule type" value="Genomic_DNA"/>
</dbReference>
<evidence type="ECO:0000259" key="1">
    <source>
        <dbReference type="PROSITE" id="PS50943"/>
    </source>
</evidence>
<dbReference type="EMBL" id="WCSY01000001">
    <property type="protein sequence ID" value="KAB4316095.1"/>
    <property type="molecule type" value="Genomic_DNA"/>
</dbReference>
<dbReference type="EMBL" id="WCSB01000008">
    <property type="protein sequence ID" value="KAB4452531.1"/>
    <property type="molecule type" value="Genomic_DNA"/>
</dbReference>
<dbReference type="EMBL" id="CP083685">
    <property type="protein sequence ID" value="UYU93286.1"/>
    <property type="molecule type" value="Genomic_DNA"/>
</dbReference>
<dbReference type="EMBL" id="JAHYQA010000004">
    <property type="protein sequence ID" value="MCE9237470.1"/>
    <property type="molecule type" value="Genomic_DNA"/>
</dbReference>
<evidence type="ECO:0000313" key="6">
    <source>
        <dbReference type="EMBL" id="KAB4458239.1"/>
    </source>
</evidence>
<dbReference type="Proteomes" id="UP001156216">
    <property type="component" value="Chromosome"/>
</dbReference>
<dbReference type="EMBL" id="CZAP01000001">
    <property type="protein sequence ID" value="CUO93605.1"/>
    <property type="molecule type" value="Genomic_DNA"/>
</dbReference>
<evidence type="ECO:0000313" key="13">
    <source>
        <dbReference type="EMBL" id="UYU65449.1"/>
    </source>
</evidence>
<dbReference type="Proteomes" id="UP000440614">
    <property type="component" value="Unassembled WGS sequence"/>
</dbReference>
<evidence type="ECO:0000313" key="8">
    <source>
        <dbReference type="EMBL" id="KAB4486123.1"/>
    </source>
</evidence>
<evidence type="ECO:0000313" key="10">
    <source>
        <dbReference type="EMBL" id="MDC2234192.1"/>
    </source>
</evidence>
<dbReference type="RefSeq" id="WP_008763527.1">
    <property type="nucleotide sequence ID" value="NZ_AP022660.1"/>
</dbReference>
<evidence type="ECO:0000313" key="25">
    <source>
        <dbReference type="Proteomes" id="UP001156218"/>
    </source>
</evidence>
<evidence type="ECO:0000313" key="23">
    <source>
        <dbReference type="Proteomes" id="UP000488521"/>
    </source>
</evidence>
<proteinExistence type="predicted"/>
<dbReference type="Proteomes" id="UP000284785">
    <property type="component" value="Unassembled WGS sequence"/>
</dbReference>
<reference evidence="19 20" key="3">
    <citation type="journal article" date="2019" name="Nat. Med.">
        <title>A library of human gut bacterial isolates paired with longitudinal multiomics data enables mechanistic microbiome research.</title>
        <authorList>
            <person name="Poyet M."/>
            <person name="Groussin M."/>
            <person name="Gibbons S.M."/>
            <person name="Avila-Pacheco J."/>
            <person name="Jiang X."/>
            <person name="Kearney S.M."/>
            <person name="Perrotta A.R."/>
            <person name="Berdy B."/>
            <person name="Zhao S."/>
            <person name="Lieberman T.D."/>
            <person name="Swanson P.K."/>
            <person name="Smith M."/>
            <person name="Roesemann S."/>
            <person name="Alexander J.E."/>
            <person name="Rich S.A."/>
            <person name="Livny J."/>
            <person name="Vlamakis H."/>
            <person name="Clish C."/>
            <person name="Bullock K."/>
            <person name="Deik A."/>
            <person name="Scott J."/>
            <person name="Pierce K.A."/>
            <person name="Xavier R.J."/>
            <person name="Alm E.J."/>
        </authorList>
    </citation>
    <scope>NUCLEOTIDE SEQUENCE [LARGE SCALE GENOMIC DNA]</scope>
    <source>
        <strain evidence="7 23">BIOML-A156</strain>
        <strain evidence="6 19">BIOML-A160</strain>
        <strain evidence="8 20">BIOML-A162</strain>
        <strain evidence="5 22">BIOML-A165</strain>
        <strain evidence="4 21">BIOML-A188</strain>
    </source>
</reference>
<dbReference type="EMBL" id="QROV01000034">
    <property type="protein sequence ID" value="RHL53734.1"/>
    <property type="molecule type" value="Genomic_DNA"/>
</dbReference>
<dbReference type="GeneID" id="60927036"/>
<dbReference type="EMBL" id="WCRS01000010">
    <property type="protein sequence ID" value="KAB4472682.1"/>
    <property type="molecule type" value="Genomic_DNA"/>
</dbReference>
<evidence type="ECO:0000313" key="12">
    <source>
        <dbReference type="EMBL" id="RHL53734.1"/>
    </source>
</evidence>
<reference evidence="9" key="6">
    <citation type="submission" date="2021-07" db="EMBL/GenBank/DDBJ databases">
        <title>Comparative genomics of Bacteroides fragilis group isolates reveals species-dependent resistance mechanisms and validates clinical tools for resistance prediction.</title>
        <authorList>
            <person name="Wallace M.J."/>
            <person name="Jean S."/>
            <person name="Wallace M.A."/>
            <person name="Carey-Ann B.D."/>
            <person name="Dantas G."/>
        </authorList>
    </citation>
    <scope>NUCLEOTIDE SEQUENCE</scope>
    <source>
        <strain evidence="9">BJH_160</strain>
    </source>
</reference>
<evidence type="ECO:0000313" key="3">
    <source>
        <dbReference type="EMBL" id="CUO93605.1"/>
    </source>
</evidence>
<reference evidence="13 25" key="5">
    <citation type="submission" date="2021-06" db="EMBL/GenBank/DDBJ databases">
        <title>Interrogation of the integrated mobile genetic elements in gut-associated Bacteroides with a consensus prediction approach.</title>
        <authorList>
            <person name="Campbell D.E."/>
            <person name="Leigh J.R."/>
            <person name="Kim T."/>
            <person name="England W."/>
            <person name="Whitaker R.J."/>
            <person name="Degnan P.H."/>
        </authorList>
    </citation>
    <scope>NUCLEOTIDE SEQUENCE</scope>
    <source>
        <strain evidence="15">VPI-3443</strain>
        <strain evidence="14">VPI-BTDOT2</strain>
        <strain evidence="13 25">WAL8669</strain>
    </source>
</reference>
<evidence type="ECO:0000313" key="16">
    <source>
        <dbReference type="Proteomes" id="UP000095576"/>
    </source>
</evidence>
<dbReference type="DNASU" id="1074196"/>
<dbReference type="Proteomes" id="UP001156218">
    <property type="component" value="Chromosome"/>
</dbReference>
<dbReference type="Proteomes" id="UP000460317">
    <property type="component" value="Unassembled WGS sequence"/>
</dbReference>
<dbReference type="Proteomes" id="UP000095576">
    <property type="component" value="Unassembled WGS sequence"/>
</dbReference>
<dbReference type="Proteomes" id="UP000283616">
    <property type="component" value="Unassembled WGS sequence"/>
</dbReference>
<dbReference type="EMBL" id="WCRY01000003">
    <property type="protein sequence ID" value="KAB4486123.1"/>
    <property type="molecule type" value="Genomic_DNA"/>
</dbReference>
<accession>C6IFN1</accession>
<dbReference type="Proteomes" id="UP001162960">
    <property type="component" value="Chromosome"/>
</dbReference>
<evidence type="ECO:0000313" key="19">
    <source>
        <dbReference type="Proteomes" id="UP000436825"/>
    </source>
</evidence>
<dbReference type="Proteomes" id="UP000436825">
    <property type="component" value="Unassembled WGS sequence"/>
</dbReference>
<evidence type="ECO:0000313" key="24">
    <source>
        <dbReference type="Proteomes" id="UP000500882"/>
    </source>
</evidence>
<dbReference type="OMA" id="EYMSKFR"/>
<evidence type="ECO:0000313" key="2">
    <source>
        <dbReference type="EMBL" id="BCA50033.1"/>
    </source>
</evidence>
<dbReference type="KEGG" id="btho:Btheta7330_02676"/>
<evidence type="ECO:0000313" key="14">
    <source>
        <dbReference type="EMBL" id="UYU72533.1"/>
    </source>
</evidence>